<gene>
    <name evidence="1" type="ORF">SDC9_194478</name>
</gene>
<protein>
    <submittedName>
        <fullName evidence="1">Uncharacterized protein</fullName>
    </submittedName>
</protein>
<sequence length="71" mass="8137">MPQHHLCGKVDHRHAGHLADIRYRARRARVDLNDIQLVLVNQVLDIDQPACAQRQRQLLAASTDLLQHDIV</sequence>
<reference evidence="1" key="1">
    <citation type="submission" date="2019-08" db="EMBL/GenBank/DDBJ databases">
        <authorList>
            <person name="Kucharzyk K."/>
            <person name="Murdoch R.W."/>
            <person name="Higgins S."/>
            <person name="Loffler F."/>
        </authorList>
    </citation>
    <scope>NUCLEOTIDE SEQUENCE</scope>
</reference>
<proteinExistence type="predicted"/>
<dbReference type="EMBL" id="VSSQ01107907">
    <property type="protein sequence ID" value="MPN46879.1"/>
    <property type="molecule type" value="Genomic_DNA"/>
</dbReference>
<comment type="caution">
    <text evidence="1">The sequence shown here is derived from an EMBL/GenBank/DDBJ whole genome shotgun (WGS) entry which is preliminary data.</text>
</comment>
<accession>A0A645I8Y3</accession>
<name>A0A645I8Y3_9ZZZZ</name>
<dbReference type="AlphaFoldDB" id="A0A645I8Y3"/>
<organism evidence="1">
    <name type="scientific">bioreactor metagenome</name>
    <dbReference type="NCBI Taxonomy" id="1076179"/>
    <lineage>
        <taxon>unclassified sequences</taxon>
        <taxon>metagenomes</taxon>
        <taxon>ecological metagenomes</taxon>
    </lineage>
</organism>
<evidence type="ECO:0000313" key="1">
    <source>
        <dbReference type="EMBL" id="MPN46879.1"/>
    </source>
</evidence>